<name>A0A397KWR8_BRACM</name>
<evidence type="ECO:0000256" key="4">
    <source>
        <dbReference type="PROSITE-ProRule" id="PRU00325"/>
    </source>
</evidence>
<dbReference type="InterPro" id="IPR007527">
    <property type="entry name" value="Znf_SWIM"/>
</dbReference>
<feature type="region of interest" description="Disordered" evidence="5">
    <location>
        <begin position="61"/>
        <end position="80"/>
    </location>
</feature>
<dbReference type="Pfam" id="PF04434">
    <property type="entry name" value="SWIM"/>
    <property type="match status" value="1"/>
</dbReference>
<feature type="region of interest" description="Disordered" evidence="5">
    <location>
        <begin position="686"/>
        <end position="715"/>
    </location>
</feature>
<dbReference type="InterPro" id="IPR018289">
    <property type="entry name" value="MULE_transposase_dom"/>
</dbReference>
<organism evidence="7">
    <name type="scientific">Brassica campestris</name>
    <name type="common">Field mustard</name>
    <dbReference type="NCBI Taxonomy" id="3711"/>
    <lineage>
        <taxon>Eukaryota</taxon>
        <taxon>Viridiplantae</taxon>
        <taxon>Streptophyta</taxon>
        <taxon>Embryophyta</taxon>
        <taxon>Tracheophyta</taxon>
        <taxon>Spermatophyta</taxon>
        <taxon>Magnoliopsida</taxon>
        <taxon>eudicotyledons</taxon>
        <taxon>Gunneridae</taxon>
        <taxon>Pentapetalae</taxon>
        <taxon>rosids</taxon>
        <taxon>malvids</taxon>
        <taxon>Brassicales</taxon>
        <taxon>Brassicaceae</taxon>
        <taxon>Brassiceae</taxon>
        <taxon>Brassica</taxon>
    </lineage>
</organism>
<dbReference type="InterPro" id="IPR006564">
    <property type="entry name" value="Znf_PMZ"/>
</dbReference>
<keyword evidence="2 4" id="KW-0863">Zinc-finger</keyword>
<dbReference type="PANTHER" id="PTHR31973">
    <property type="entry name" value="POLYPROTEIN, PUTATIVE-RELATED"/>
    <property type="match status" value="1"/>
</dbReference>
<dbReference type="Pfam" id="PF10551">
    <property type="entry name" value="MULE"/>
    <property type="match status" value="1"/>
</dbReference>
<evidence type="ECO:0000256" key="2">
    <source>
        <dbReference type="ARBA" id="ARBA00022771"/>
    </source>
</evidence>
<gene>
    <name evidence="7" type="ORF">BRARA_K01846</name>
</gene>
<keyword evidence="1" id="KW-0479">Metal-binding</keyword>
<feature type="non-terminal residue" evidence="7">
    <location>
        <position position="1"/>
    </location>
</feature>
<dbReference type="AlphaFoldDB" id="A0A397KWR8"/>
<accession>A0A397KWR8</accession>
<feature type="domain" description="SWIM-type" evidence="6">
    <location>
        <begin position="563"/>
        <end position="595"/>
    </location>
</feature>
<dbReference type="Proteomes" id="UP000264353">
    <property type="component" value="Unassembled WGS sequence"/>
</dbReference>
<keyword evidence="3" id="KW-0862">Zinc</keyword>
<evidence type="ECO:0000256" key="5">
    <source>
        <dbReference type="SAM" id="MobiDB-lite"/>
    </source>
</evidence>
<dbReference type="Pfam" id="PF03108">
    <property type="entry name" value="DBD_Tnp_Mut"/>
    <property type="match status" value="1"/>
</dbReference>
<dbReference type="GO" id="GO:0008270">
    <property type="term" value="F:zinc ion binding"/>
    <property type="evidence" value="ECO:0007669"/>
    <property type="project" value="UniProtKB-KW"/>
</dbReference>
<sequence>PSANDGDERELIPGDDCEAIADDPADELEEETNEVEEEEEERNEEEVDVRIDEEVCEVLSSHFGDVARNDGEDNDDSGEEDCWTEVNIPDPISSYDEEEDARREAREDAASADEVLFLGKTFSSASEFKQALLRYSLKTRYDIKLYISTQMKLGAVCSDTEYDCPWRVYCSYERRKHKLQIKVYVNEHACVRSGSSKMLKTSSIALLFTERLRLNPKLTAKEICEEIKRTYNLTVTEEQCRKAKTKITRERRAGHETHFSRIWDYEAELRKTNPGTITEIMTIPGPTPRSKQRFDRIYICFEAQRAAWKSTCRPIIGLDGAFLKWDVKGQLIAAVGRDGDNRIVPIAWAVVEIENDINWAWFVNHLKMDLELGDGSNFRFISDKQKGLVKAVQLELPNAEHRMCARHILGNWKRDSHDPQLEKLFWKIARSYTLGDFREHMNELKSYNQLAHQTLQATSPHTWSRAYFKVGSCCNDNLNNFNESFNKTIREARRKPLLEMLEDIRRQCMVRTAKRSIIANRLKTRFTKRAHVAIETAIEKTQDCIRYMATGDVYEIHYHNCSYSVDMGLKSCGCGMWQLNGIPCNHAACMILAKKHKVDDYVSNYYTTIRWRKTYECSIRPVEGMKLWPMLNRLPVLPPPDRLGNRGRPSTYARRKIANEASSSSSKTKLNRAKRVMTCSNCREEGHTKVSCSKPMVQPEPKRPRGRPKKDYVRF</sequence>
<dbReference type="InterPro" id="IPR004332">
    <property type="entry name" value="Transposase_MuDR"/>
</dbReference>
<evidence type="ECO:0000256" key="1">
    <source>
        <dbReference type="ARBA" id="ARBA00022723"/>
    </source>
</evidence>
<proteinExistence type="predicted"/>
<evidence type="ECO:0000256" key="3">
    <source>
        <dbReference type="ARBA" id="ARBA00022833"/>
    </source>
</evidence>
<feature type="compositionally biased region" description="Acidic residues" evidence="5">
    <location>
        <begin position="1"/>
        <end position="47"/>
    </location>
</feature>
<evidence type="ECO:0000259" key="6">
    <source>
        <dbReference type="PROSITE" id="PS50966"/>
    </source>
</evidence>
<dbReference type="SMART" id="SM00575">
    <property type="entry name" value="ZnF_PMZ"/>
    <property type="match status" value="1"/>
</dbReference>
<reference evidence="7" key="1">
    <citation type="submission" date="2018-06" db="EMBL/GenBank/DDBJ databases">
        <title>WGS assembly of Brassica rapa FPsc.</title>
        <authorList>
            <person name="Bowman J."/>
            <person name="Kohchi T."/>
            <person name="Yamato K."/>
            <person name="Jenkins J."/>
            <person name="Shu S."/>
            <person name="Ishizaki K."/>
            <person name="Yamaoka S."/>
            <person name="Nishihama R."/>
            <person name="Nakamura Y."/>
            <person name="Berger F."/>
            <person name="Adam C."/>
            <person name="Aki S."/>
            <person name="Althoff F."/>
            <person name="Araki T."/>
            <person name="Arteaga-Vazquez M."/>
            <person name="Balasubrmanian S."/>
            <person name="Bauer D."/>
            <person name="Boehm C."/>
            <person name="Briginshaw L."/>
            <person name="Caballero-Perez J."/>
            <person name="Catarino B."/>
            <person name="Chen F."/>
            <person name="Chiyoda S."/>
            <person name="Chovatia M."/>
            <person name="Davies K."/>
            <person name="Delmans M."/>
            <person name="Demura T."/>
            <person name="Dierschke T."/>
            <person name="Dolan L."/>
            <person name="Dorantes-Acosta A."/>
            <person name="Eklund D."/>
            <person name="Florent S."/>
            <person name="Flores-Sandoval E."/>
            <person name="Fujiyama A."/>
            <person name="Fukuzawa H."/>
            <person name="Galik B."/>
            <person name="Grimanelli D."/>
            <person name="Grimwood J."/>
            <person name="Grossniklaus U."/>
            <person name="Hamada T."/>
            <person name="Haseloff J."/>
            <person name="Hetherington A."/>
            <person name="Higo A."/>
            <person name="Hirakawa Y."/>
            <person name="Hundley H."/>
            <person name="Ikeda Y."/>
            <person name="Inoue K."/>
            <person name="Inoue S."/>
            <person name="Ishida S."/>
            <person name="Jia Q."/>
            <person name="Kakita M."/>
            <person name="Kanazawa T."/>
            <person name="Kawai Y."/>
            <person name="Kawashima T."/>
            <person name="Kennedy M."/>
            <person name="Kinose K."/>
            <person name="Kinoshita T."/>
            <person name="Kohara Y."/>
            <person name="Koide E."/>
            <person name="Komatsu K."/>
            <person name="Kopischke S."/>
            <person name="Kubo M."/>
            <person name="Kyozuka J."/>
            <person name="Lagercrantz U."/>
            <person name="Lin S."/>
            <person name="Lindquist E."/>
            <person name="Lipzen A."/>
            <person name="Lu C."/>
            <person name="Luna E."/>
            <person name="Martienssen R."/>
            <person name="Minamino N."/>
            <person name="Mizutani M."/>
            <person name="Mizutani M."/>
            <person name="Mochizuki N."/>
            <person name="Monte I."/>
            <person name="Mosher R."/>
            <person name="Nagasaki H."/>
            <person name="Nakagami H."/>
            <person name="Naramoto S."/>
            <person name="Nishitani K."/>
            <person name="Ohtani M."/>
            <person name="Okamoto T."/>
            <person name="Okumura M."/>
            <person name="Phillips J."/>
            <person name="Pollak B."/>
            <person name="Reinders A."/>
            <person name="Roevekamp M."/>
            <person name="Sano R."/>
            <person name="Sawa S."/>
            <person name="Schmid M."/>
            <person name="Shirakawa M."/>
            <person name="Solano R."/>
            <person name="Spunde A."/>
            <person name="Suetsugu N."/>
            <person name="Sugano S."/>
            <person name="Sugiyama A."/>
            <person name="Sun R."/>
            <person name="Suzuki Y."/>
            <person name="Takenaka M."/>
            <person name="Takezawa D."/>
            <person name="Tomogane H."/>
            <person name="Tsuzuki M."/>
            <person name="Ueda T."/>
            <person name="Umeda M."/>
            <person name="Ward J."/>
            <person name="Watanabe Y."/>
            <person name="Yazaki K."/>
            <person name="Yokoyama R."/>
            <person name="Yoshitake Y."/>
            <person name="Yotsui I."/>
            <person name="Zachgo S."/>
            <person name="Schmutz J."/>
        </authorList>
    </citation>
    <scope>NUCLEOTIDE SEQUENCE [LARGE SCALE GENOMIC DNA]</scope>
</reference>
<evidence type="ECO:0000313" key="7">
    <source>
        <dbReference type="EMBL" id="RIA03963.1"/>
    </source>
</evidence>
<feature type="region of interest" description="Disordered" evidence="5">
    <location>
        <begin position="1"/>
        <end position="50"/>
    </location>
</feature>
<dbReference type="PROSITE" id="PS50966">
    <property type="entry name" value="ZF_SWIM"/>
    <property type="match status" value="1"/>
</dbReference>
<dbReference type="EMBL" id="KZ868820">
    <property type="protein sequence ID" value="RIA03963.1"/>
    <property type="molecule type" value="Genomic_DNA"/>
</dbReference>
<dbReference type="PANTHER" id="PTHR31973:SF187">
    <property type="entry name" value="MUTATOR TRANSPOSASE MUDRA PROTEIN"/>
    <property type="match status" value="1"/>
</dbReference>
<protein>
    <recommendedName>
        <fullName evidence="6">SWIM-type domain-containing protein</fullName>
    </recommendedName>
</protein>